<gene>
    <name evidence="1" type="ORF">MM171B00466_0014</name>
</gene>
<sequence length="158" mass="18914">MKAWLEYEIELTPSDDVDQLYLEEIEIVKKLYTEMDKNSFFWNGYFGVDYHRLRWGVKTGGCILDKLKALLPDHDVNAWDPIKESWTEDDDFYNRVSDIKADACLTAIRLFNFETKYNWHEMSLYIHYLMNCLGFTYLEESLAYSRNTYECLSKIPRN</sequence>
<evidence type="ECO:0000313" key="1">
    <source>
        <dbReference type="EMBL" id="QJB04110.1"/>
    </source>
</evidence>
<protein>
    <submittedName>
        <fullName evidence="1">Uncharacterized protein</fullName>
    </submittedName>
</protein>
<name>A0A6M3MDD9_9ZZZZ</name>
<organism evidence="1">
    <name type="scientific">viral metagenome</name>
    <dbReference type="NCBI Taxonomy" id="1070528"/>
    <lineage>
        <taxon>unclassified sequences</taxon>
        <taxon>metagenomes</taxon>
        <taxon>organismal metagenomes</taxon>
    </lineage>
</organism>
<dbReference type="AlphaFoldDB" id="A0A6M3MDD9"/>
<dbReference type="EMBL" id="MT143872">
    <property type="protein sequence ID" value="QJB04110.1"/>
    <property type="molecule type" value="Genomic_DNA"/>
</dbReference>
<accession>A0A6M3MDD9</accession>
<proteinExistence type="predicted"/>
<reference evidence="1" key="1">
    <citation type="submission" date="2020-03" db="EMBL/GenBank/DDBJ databases">
        <title>The deep terrestrial virosphere.</title>
        <authorList>
            <person name="Holmfeldt K."/>
            <person name="Nilsson E."/>
            <person name="Simone D."/>
            <person name="Lopez-Fernandez M."/>
            <person name="Wu X."/>
            <person name="de Brujin I."/>
            <person name="Lundin D."/>
            <person name="Andersson A."/>
            <person name="Bertilsson S."/>
            <person name="Dopson M."/>
        </authorList>
    </citation>
    <scope>NUCLEOTIDE SEQUENCE</scope>
    <source>
        <strain evidence="1">MM171B00466</strain>
    </source>
</reference>